<dbReference type="AlphaFoldDB" id="A0A944DLN3"/>
<gene>
    <name evidence="1" type="ORF">J7E47_05015</name>
</gene>
<evidence type="ECO:0000313" key="2">
    <source>
        <dbReference type="Proteomes" id="UP000692896"/>
    </source>
</evidence>
<dbReference type="EMBL" id="JAGGOB010000009">
    <property type="protein sequence ID" value="MBT2328070.1"/>
    <property type="molecule type" value="Genomic_DNA"/>
</dbReference>
<protein>
    <recommendedName>
        <fullName evidence="3">Transposase</fullName>
    </recommendedName>
</protein>
<dbReference type="RefSeq" id="WP_214915475.1">
    <property type="nucleotide sequence ID" value="NZ_JAGGNX010000011.1"/>
</dbReference>
<evidence type="ECO:0008006" key="3">
    <source>
        <dbReference type="Google" id="ProtNLM"/>
    </source>
</evidence>
<dbReference type="Proteomes" id="UP000692896">
    <property type="component" value="Unassembled WGS sequence"/>
</dbReference>
<comment type="caution">
    <text evidence="1">The sequence shown here is derived from an EMBL/GenBank/DDBJ whole genome shotgun (WGS) entry which is preliminary data.</text>
</comment>
<proteinExistence type="predicted"/>
<sequence>MKTMDDSGCRRERVYRRTIKGKGWLITVHPHKKQQRLVIWLVPWQPEGMAGANRSKRAKPPAERPQIIVYLIGSCRSTEVLSDRQDE</sequence>
<accession>A0A944DLN3</accession>
<evidence type="ECO:0000313" key="1">
    <source>
        <dbReference type="EMBL" id="MBT2328070.1"/>
    </source>
</evidence>
<name>A0A944DLN3_PSEFL</name>
<organism evidence="1 2">
    <name type="scientific">Pseudomonas fluorescens</name>
    <dbReference type="NCBI Taxonomy" id="294"/>
    <lineage>
        <taxon>Bacteria</taxon>
        <taxon>Pseudomonadati</taxon>
        <taxon>Pseudomonadota</taxon>
        <taxon>Gammaproteobacteria</taxon>
        <taxon>Pseudomonadales</taxon>
        <taxon>Pseudomonadaceae</taxon>
        <taxon>Pseudomonas</taxon>
    </lineage>
</organism>
<reference evidence="1" key="1">
    <citation type="submission" date="2021-03" db="EMBL/GenBank/DDBJ databases">
        <title>Genomic analysis provides insights into the functional capacity of soil bacteria communities inhabiting an altitudinal gradient in the Atacama Desert.</title>
        <authorList>
            <person name="Gonzalez M."/>
            <person name="Maldonado J."/>
            <person name="Maza F."/>
            <person name="Hodar C."/>
            <person name="Cortes M."/>
            <person name="Palma R."/>
            <person name="Andreani C."/>
            <person name="Gaete A."/>
            <person name="Vasquez-Dean J."/>
            <person name="Acuna V."/>
            <person name="Aguado M."/>
            <person name="Mandakovic D."/>
            <person name="Latorre M."/>
            <person name="Orellana A."/>
            <person name="Gutierrez R."/>
            <person name="Montecino M."/>
            <person name="Allende M."/>
            <person name="Maass A."/>
            <person name="Cambiazo V."/>
        </authorList>
    </citation>
    <scope>NUCLEOTIDE SEQUENCE</scope>
    <source>
        <strain evidence="1">ISL-25</strain>
    </source>
</reference>